<gene>
    <name evidence="3" type="ORF">C4520_12210</name>
</gene>
<dbReference type="Proteomes" id="UP000265882">
    <property type="component" value="Unassembled WGS sequence"/>
</dbReference>
<dbReference type="PANTHER" id="PTHR46844">
    <property type="entry name" value="SLR5058 PROTEIN"/>
    <property type="match status" value="1"/>
</dbReference>
<dbReference type="EMBL" id="QZKU01000084">
    <property type="protein sequence ID" value="RJP19845.1"/>
    <property type="molecule type" value="Genomic_DNA"/>
</dbReference>
<dbReference type="Gene3D" id="3.40.50.300">
    <property type="entry name" value="P-loop containing nucleotide triphosphate hydrolases"/>
    <property type="match status" value="1"/>
</dbReference>
<dbReference type="Pfam" id="PF22726">
    <property type="entry name" value="NCAB2"/>
    <property type="match status" value="1"/>
</dbReference>
<proteinExistence type="predicted"/>
<evidence type="ECO:0000259" key="2">
    <source>
        <dbReference type="Pfam" id="PF22726"/>
    </source>
</evidence>
<evidence type="ECO:0000313" key="4">
    <source>
        <dbReference type="Proteomes" id="UP000265882"/>
    </source>
</evidence>
<evidence type="ECO:0000256" key="1">
    <source>
        <dbReference type="SAM" id="MobiDB-lite"/>
    </source>
</evidence>
<dbReference type="InterPro" id="IPR027417">
    <property type="entry name" value="P-loop_NTPase"/>
</dbReference>
<dbReference type="PANTHER" id="PTHR46844:SF1">
    <property type="entry name" value="SLR5058 PROTEIN"/>
    <property type="match status" value="1"/>
</dbReference>
<name>A0A3A4NMY2_ABYX5</name>
<protein>
    <recommendedName>
        <fullName evidence="2">NACHT C-terminal Alpha/Beta 2 domain-containing protein</fullName>
    </recommendedName>
</protein>
<comment type="caution">
    <text evidence="3">The sequence shown here is derived from an EMBL/GenBank/DDBJ whole genome shotgun (WGS) entry which is preliminary data.</text>
</comment>
<evidence type="ECO:0000313" key="3">
    <source>
        <dbReference type="EMBL" id="RJP19845.1"/>
    </source>
</evidence>
<dbReference type="InterPro" id="IPR011989">
    <property type="entry name" value="ARM-like"/>
</dbReference>
<dbReference type="SUPFAM" id="SSF52540">
    <property type="entry name" value="P-loop containing nucleoside triphosphate hydrolases"/>
    <property type="match status" value="1"/>
</dbReference>
<sequence>MPLDQIFLQEFNLLITLPFLVSTLGSMAANEVKDFAKALAGKKAAKQVALTEKIREYREQCDLPGLIQKAWSKALRSTVSNDEMAFALADEAFANSLFADLLSQEAANETVDKVLAQREKVATLAHFDEKELREVVPAIHKAFIVTVSKDELLRFLYITAQNQKIFDRLIREGAFTQEQLVKIVNKLQLFSQKLDSLHSEHSRHAIRTEEVLSQIVILLKDALARQDVTVPKLSFNVEAYINGILQNEEEFDAVYVPLDVEAEISGQEGTKPKTPLFDFLQTVRKHERSSRRGRDEEERKQFESMPLAEAIERNPKLVILGEPGAGKSVSLRHLAMMYARKGKQDPDSPLPVLIELKDIGIGGKNIETLIAQELGCKISELDDLLASQKFVFLFDGLNEIGTEHRADGIAEVRTFFGGKHNCYATSRLVGYSDDISRETVEIEPLDEPRIHNFIENYLRYCGSSRTEPEVFNAIQNEHRLSELASNPLMLYMMTTILALQGYSDTPKSRGQLFELFVTNLHKRDSQRCLCKLAEEQWTSLLGALAYEMIDDGGKVAIKKEEAKEILKDVRQKMIQSGKLSPSKHGELFDNYEELLQSGLLREKEENVEFWHQQFQEFYAATALEQQILNFADKDDLDENKQFIQKHLNMPLWEDPLLLVAEKISRLTNVVSDCNTAITAGNRLIHLTLSLDPVFAADLARSCGPAVWKEVRIAVGEHLRAMYQLHDKYYRQVALAGMVASGSNDFVDIFLPLLTSDDRQVRLETYRAWRKFHPSSLGTNWRNVVKTWNEESRVDFLCEVISEGRMANVAEEFALMDPSLNVRFVALQMLAWIDANEAVVQILKTYRDDEFEQVLRDRILHKIPSELHVRALATYKRLLNKEEDPKERLRILFAAAKVGGDQVWERVKEELARWPSGKIGDDIETLLKPALEFGRKSDPEWVSQWVAQRIISGYLWRDHWMEFVSQIPNTLKQNLLERIVHGDFRQTSSKGVLSILAATADAEFAKSIFSRLCEFHTVTAERSKTDTACWEIFGQLRHLFHALPPVPAVSGISDTLAPELDPVQYEVAVDLLGGYEDSDLKNLLRNDLRQALRKYLKRGIPFVLSRDDFSGSLKGHLSIALARVGYPEDMSDLYRLVQADIERRRRALRARMSGERGPIPNGGARSHSNEYTRAIVLLDPEKGEEILLKILREPEYEEDAAKTLVQLAKVQKPGEAFSSRTNYSVIWNSRSGQYSTVFFEDRRRRYVAAIKQRISVIMDDHSRSGAPDSFNLRLKRLAYTIALLDGVESADYVMEIMTLRSEWDDWIRADAVEALLFSGARVQADAALAVLNPVIQRGISKKYYRDEYLLEKCLCLLPFVEPASVGIARIREVIASTRILGYGLRDLVTAIGYSRCDDSLYLLQDLAENAEYQYRYIASEWLGAVAALDTPESRRTLLDFIDPEIEHPKIELYFEQHHRKRLALLIADIARADPAMKDHLFRFCYIQISSRARLLLADIIAELRTHEALLAGLNLIDDQANPPVPDGLIEALENVFLDRHAYGDSGYSFILEPHSANDIRIRLFNMMSCDGGRRRSARTLLIQIEQWRLEYGRPNNEPRHPALDSGERWPPLRTM</sequence>
<dbReference type="InterPro" id="IPR016024">
    <property type="entry name" value="ARM-type_fold"/>
</dbReference>
<feature type="domain" description="NACHT C-terminal Alpha/Beta 2" evidence="2">
    <location>
        <begin position="1531"/>
        <end position="1609"/>
    </location>
</feature>
<dbReference type="SUPFAM" id="SSF48371">
    <property type="entry name" value="ARM repeat"/>
    <property type="match status" value="1"/>
</dbReference>
<accession>A0A3A4NMY2</accession>
<feature type="region of interest" description="Disordered" evidence="1">
    <location>
        <begin position="1592"/>
        <end position="1614"/>
    </location>
</feature>
<reference evidence="3 4" key="1">
    <citation type="journal article" date="2017" name="ISME J.">
        <title>Energy and carbon metabolisms in a deep terrestrial subsurface fluid microbial community.</title>
        <authorList>
            <person name="Momper L."/>
            <person name="Jungbluth S.P."/>
            <person name="Lee M.D."/>
            <person name="Amend J.P."/>
        </authorList>
    </citation>
    <scope>NUCLEOTIDE SEQUENCE [LARGE SCALE GENOMIC DNA]</scope>
    <source>
        <strain evidence="3">SURF_5</strain>
    </source>
</reference>
<feature type="compositionally biased region" description="Basic and acidic residues" evidence="1">
    <location>
        <begin position="1592"/>
        <end position="1606"/>
    </location>
</feature>
<dbReference type="InterPro" id="IPR054732">
    <property type="entry name" value="NCAB2"/>
</dbReference>
<dbReference type="Gene3D" id="1.25.10.10">
    <property type="entry name" value="Leucine-rich Repeat Variant"/>
    <property type="match status" value="1"/>
</dbReference>
<organism evidence="3 4">
    <name type="scientific">Abyssobacteria bacterium (strain SURF_5)</name>
    <dbReference type="NCBI Taxonomy" id="2093360"/>
    <lineage>
        <taxon>Bacteria</taxon>
        <taxon>Pseudomonadati</taxon>
        <taxon>Candidatus Hydrogenedentota</taxon>
        <taxon>Candidatus Abyssobacteria</taxon>
    </lineage>
</organism>